<proteinExistence type="predicted"/>
<gene>
    <name evidence="1" type="ORF">Taro_004297</name>
</gene>
<keyword evidence="2" id="KW-1185">Reference proteome</keyword>
<protein>
    <submittedName>
        <fullName evidence="1">Uncharacterized protein</fullName>
    </submittedName>
</protein>
<sequence>MKFQATLACMEVFLKGQSYDLWSVVEKGDHKVTLDEGKPDYSEQGKEKLSLKARARNILYCAISRKEFNHVSSCNSTKEIQDKLLLTYEDTDKVKETKFDILIAKYEKFKMISGESISEMYGRLTDITNV</sequence>
<dbReference type="AlphaFoldDB" id="A0A843TRA4"/>
<evidence type="ECO:0000313" key="1">
    <source>
        <dbReference type="EMBL" id="MQL71974.1"/>
    </source>
</evidence>
<dbReference type="OrthoDB" id="785014at2759"/>
<dbReference type="PANTHER" id="PTHR34676">
    <property type="entry name" value="DUF4219 DOMAIN-CONTAINING PROTEIN-RELATED"/>
    <property type="match status" value="1"/>
</dbReference>
<dbReference type="EMBL" id="NMUH01000114">
    <property type="protein sequence ID" value="MQL71974.1"/>
    <property type="molecule type" value="Genomic_DNA"/>
</dbReference>
<accession>A0A843TRA4</accession>
<dbReference type="Pfam" id="PF14223">
    <property type="entry name" value="Retrotran_gag_2"/>
    <property type="match status" value="1"/>
</dbReference>
<organism evidence="1 2">
    <name type="scientific">Colocasia esculenta</name>
    <name type="common">Wild taro</name>
    <name type="synonym">Arum esculentum</name>
    <dbReference type="NCBI Taxonomy" id="4460"/>
    <lineage>
        <taxon>Eukaryota</taxon>
        <taxon>Viridiplantae</taxon>
        <taxon>Streptophyta</taxon>
        <taxon>Embryophyta</taxon>
        <taxon>Tracheophyta</taxon>
        <taxon>Spermatophyta</taxon>
        <taxon>Magnoliopsida</taxon>
        <taxon>Liliopsida</taxon>
        <taxon>Araceae</taxon>
        <taxon>Aroideae</taxon>
        <taxon>Colocasieae</taxon>
        <taxon>Colocasia</taxon>
    </lineage>
</organism>
<dbReference type="PANTHER" id="PTHR34676:SF8">
    <property type="entry name" value="TRANSMEMBRANE PROTEIN"/>
    <property type="match status" value="1"/>
</dbReference>
<evidence type="ECO:0000313" key="2">
    <source>
        <dbReference type="Proteomes" id="UP000652761"/>
    </source>
</evidence>
<reference evidence="1" key="1">
    <citation type="submission" date="2017-07" db="EMBL/GenBank/DDBJ databases">
        <title>Taro Niue Genome Assembly and Annotation.</title>
        <authorList>
            <person name="Atibalentja N."/>
            <person name="Keating K."/>
            <person name="Fields C.J."/>
        </authorList>
    </citation>
    <scope>NUCLEOTIDE SEQUENCE</scope>
    <source>
        <strain evidence="1">Niue_2</strain>
        <tissue evidence="1">Leaf</tissue>
    </source>
</reference>
<name>A0A843TRA4_COLES</name>
<comment type="caution">
    <text evidence="1">The sequence shown here is derived from an EMBL/GenBank/DDBJ whole genome shotgun (WGS) entry which is preliminary data.</text>
</comment>
<dbReference type="Proteomes" id="UP000652761">
    <property type="component" value="Unassembled WGS sequence"/>
</dbReference>